<name>A0ABM0MZ67_SACKO</name>
<organism evidence="11 12">
    <name type="scientific">Saccoglossus kowalevskii</name>
    <name type="common">Acorn worm</name>
    <dbReference type="NCBI Taxonomy" id="10224"/>
    <lineage>
        <taxon>Eukaryota</taxon>
        <taxon>Metazoa</taxon>
        <taxon>Hemichordata</taxon>
        <taxon>Enteropneusta</taxon>
        <taxon>Harrimaniidae</taxon>
        <taxon>Saccoglossus</taxon>
    </lineage>
</organism>
<keyword evidence="6" id="KW-0735">Signal-anchor</keyword>
<keyword evidence="9" id="KW-0472">Membrane</keyword>
<keyword evidence="10" id="KW-0325">Glycoprotein</keyword>
<evidence type="ECO:0000256" key="10">
    <source>
        <dbReference type="ARBA" id="ARBA00023180"/>
    </source>
</evidence>
<evidence type="ECO:0000313" key="11">
    <source>
        <dbReference type="Proteomes" id="UP000694865"/>
    </source>
</evidence>
<evidence type="ECO:0000256" key="5">
    <source>
        <dbReference type="ARBA" id="ARBA00022692"/>
    </source>
</evidence>
<protein>
    <submittedName>
        <fullName evidence="12">Alpha-2,8-sialyltransferase 8F-like</fullName>
    </submittedName>
</protein>
<accession>A0ABM0MZ67</accession>
<dbReference type="Pfam" id="PF00777">
    <property type="entry name" value="Glyco_transf_29"/>
    <property type="match status" value="1"/>
</dbReference>
<dbReference type="PANTHER" id="PTHR11987:SF36">
    <property type="entry name" value="SIA-ALPHA-2,3-GAL-BETA-1,4-GLCNAC-R:ALPHA 2,8-SIALYLTRANSFERASE"/>
    <property type="match status" value="1"/>
</dbReference>
<evidence type="ECO:0000313" key="12">
    <source>
        <dbReference type="RefSeq" id="XP_006825308.1"/>
    </source>
</evidence>
<reference evidence="12" key="1">
    <citation type="submission" date="2025-08" db="UniProtKB">
        <authorList>
            <consortium name="RefSeq"/>
        </authorList>
    </citation>
    <scope>IDENTIFICATION</scope>
    <source>
        <tissue evidence="12">Testes</tissue>
    </source>
</reference>
<keyword evidence="7" id="KW-1133">Transmembrane helix</keyword>
<dbReference type="InterPro" id="IPR050943">
    <property type="entry name" value="Glycosyltr_29_Sialyltrsf"/>
</dbReference>
<evidence type="ECO:0000256" key="3">
    <source>
        <dbReference type="ARBA" id="ARBA00022676"/>
    </source>
</evidence>
<dbReference type="InterPro" id="IPR038578">
    <property type="entry name" value="GT29-like_sf"/>
</dbReference>
<keyword evidence="11" id="KW-1185">Reference proteome</keyword>
<keyword evidence="8" id="KW-0333">Golgi apparatus</keyword>
<dbReference type="GeneID" id="102803883"/>
<gene>
    <name evidence="12" type="primary">LOC102803883</name>
</gene>
<keyword evidence="3" id="KW-0328">Glycosyltransferase</keyword>
<evidence type="ECO:0000256" key="2">
    <source>
        <dbReference type="ARBA" id="ARBA00006003"/>
    </source>
</evidence>
<dbReference type="PANTHER" id="PTHR11987">
    <property type="entry name" value="ALPHA-2,8-SIALYLTRANSFERASE"/>
    <property type="match status" value="1"/>
</dbReference>
<evidence type="ECO:0000256" key="7">
    <source>
        <dbReference type="ARBA" id="ARBA00022989"/>
    </source>
</evidence>
<dbReference type="RefSeq" id="XP_006825308.1">
    <property type="nucleotide sequence ID" value="XM_006825245.1"/>
</dbReference>
<evidence type="ECO:0000256" key="4">
    <source>
        <dbReference type="ARBA" id="ARBA00022679"/>
    </source>
</evidence>
<keyword evidence="4" id="KW-0808">Transferase</keyword>
<dbReference type="Gene3D" id="3.90.1480.20">
    <property type="entry name" value="Glycosyl transferase family 29"/>
    <property type="match status" value="1"/>
</dbReference>
<keyword evidence="5" id="KW-0812">Transmembrane</keyword>
<comment type="similarity">
    <text evidence="2">Belongs to the glycosyltransferase 29 family.</text>
</comment>
<evidence type="ECO:0000256" key="6">
    <source>
        <dbReference type="ARBA" id="ARBA00022968"/>
    </source>
</evidence>
<evidence type="ECO:0000256" key="9">
    <source>
        <dbReference type="ARBA" id="ARBA00023136"/>
    </source>
</evidence>
<comment type="subcellular location">
    <subcellularLocation>
        <location evidence="1">Golgi apparatus membrane</location>
        <topology evidence="1">Single-pass type II membrane protein</topology>
    </subcellularLocation>
</comment>
<proteinExistence type="inferred from homology"/>
<evidence type="ECO:0000256" key="8">
    <source>
        <dbReference type="ARBA" id="ARBA00023034"/>
    </source>
</evidence>
<dbReference type="Proteomes" id="UP000694865">
    <property type="component" value="Unplaced"/>
</dbReference>
<sequence length="98" mass="11379">MHPEHFAKTGKFWNSRGMEQRMTTGFYLTSLAIELCDQVLLYGFWPFTATADGKPVNYHYFDQMDLSTSTAHNFSTEFEVLLQLHEEGIIHLNIDKCD</sequence>
<evidence type="ECO:0000256" key="1">
    <source>
        <dbReference type="ARBA" id="ARBA00004323"/>
    </source>
</evidence>
<dbReference type="InterPro" id="IPR001675">
    <property type="entry name" value="Glyco_trans_29"/>
</dbReference>